<sequence>MIVWINGAFGSGKTSVSNELDIRLENSYVYDPEEVGFFIRENIPSKLKNSDFQDFNLWREFNYKMLSYIHSNYGGTIVVPMTIINKSYLDEIVGKLKSEGITVKHFTLIASKNILLDRLNRRGDGENSWIHNRIDSYIECFNSEYFKEHIITDKRTIEEITEIIATSCNLELLTKYEIDNKEVRRRLEKDLVSD</sequence>
<evidence type="ECO:0000313" key="2">
    <source>
        <dbReference type="Proteomes" id="UP000467132"/>
    </source>
</evidence>
<dbReference type="SUPFAM" id="SSF52540">
    <property type="entry name" value="P-loop containing nucleoside triphosphate hydrolases"/>
    <property type="match status" value="1"/>
</dbReference>
<dbReference type="InterPro" id="IPR027417">
    <property type="entry name" value="P-loop_NTPase"/>
</dbReference>
<dbReference type="RefSeq" id="WP_160197179.1">
    <property type="nucleotide sequence ID" value="NZ_QXXA01000007.1"/>
</dbReference>
<dbReference type="Gene3D" id="3.40.50.300">
    <property type="entry name" value="P-loop containing nucleotide triphosphate hydrolases"/>
    <property type="match status" value="1"/>
</dbReference>
<protein>
    <submittedName>
        <fullName evidence="1">Tunicamycin resistance protein</fullName>
    </submittedName>
</protein>
<reference evidence="1 2" key="1">
    <citation type="submission" date="2018-08" db="EMBL/GenBank/DDBJ databases">
        <title>Murine metabolic-syndrome-specific gut microbial biobank.</title>
        <authorList>
            <person name="Liu C."/>
        </authorList>
    </citation>
    <scope>NUCLEOTIDE SEQUENCE [LARGE SCALE GENOMIC DNA]</scope>
    <source>
        <strain evidence="1 2">583</strain>
    </source>
</reference>
<evidence type="ECO:0000313" key="1">
    <source>
        <dbReference type="EMBL" id="NBI06695.1"/>
    </source>
</evidence>
<dbReference type="OrthoDB" id="9799092at2"/>
<proteinExistence type="predicted"/>
<dbReference type="Proteomes" id="UP000467132">
    <property type="component" value="Unassembled WGS sequence"/>
</dbReference>
<keyword evidence="2" id="KW-1185">Reference proteome</keyword>
<dbReference type="AlphaFoldDB" id="A0A845QW01"/>
<dbReference type="Pfam" id="PF13238">
    <property type="entry name" value="AAA_18"/>
    <property type="match status" value="1"/>
</dbReference>
<organism evidence="1 2">
    <name type="scientific">Senegalia massiliensis</name>
    <dbReference type="NCBI Taxonomy" id="1720316"/>
    <lineage>
        <taxon>Bacteria</taxon>
        <taxon>Bacillati</taxon>
        <taxon>Bacillota</taxon>
        <taxon>Clostridia</taxon>
        <taxon>Eubacteriales</taxon>
        <taxon>Clostridiaceae</taxon>
        <taxon>Senegalia</taxon>
    </lineage>
</organism>
<comment type="caution">
    <text evidence="1">The sequence shown here is derived from an EMBL/GenBank/DDBJ whole genome shotgun (WGS) entry which is preliminary data.</text>
</comment>
<accession>A0A845QW01</accession>
<dbReference type="EMBL" id="QXXA01000007">
    <property type="protein sequence ID" value="NBI06695.1"/>
    <property type="molecule type" value="Genomic_DNA"/>
</dbReference>
<gene>
    <name evidence="1" type="ORF">D3Z33_07450</name>
</gene>
<name>A0A845QW01_9CLOT</name>